<evidence type="ECO:0000256" key="1">
    <source>
        <dbReference type="SAM" id="SignalP"/>
    </source>
</evidence>
<accession>A0A7W7AFE6</accession>
<feature type="chain" id="PRO_5031161554" description="Spore coat protein U domain-containing protein" evidence="1">
    <location>
        <begin position="26"/>
        <end position="188"/>
    </location>
</feature>
<comment type="caution">
    <text evidence="2">The sequence shown here is derived from an EMBL/GenBank/DDBJ whole genome shotgun (WGS) entry which is preliminary data.</text>
</comment>
<organism evidence="2 3">
    <name type="scientific">Sphingomonas abaci</name>
    <dbReference type="NCBI Taxonomy" id="237611"/>
    <lineage>
        <taxon>Bacteria</taxon>
        <taxon>Pseudomonadati</taxon>
        <taxon>Pseudomonadota</taxon>
        <taxon>Alphaproteobacteria</taxon>
        <taxon>Sphingomonadales</taxon>
        <taxon>Sphingomonadaceae</taxon>
        <taxon>Sphingomonas</taxon>
    </lineage>
</organism>
<reference evidence="2 3" key="1">
    <citation type="submission" date="2020-08" db="EMBL/GenBank/DDBJ databases">
        <title>Genomic Encyclopedia of Type Strains, Phase IV (KMG-IV): sequencing the most valuable type-strain genomes for metagenomic binning, comparative biology and taxonomic classification.</title>
        <authorList>
            <person name="Goeker M."/>
        </authorList>
    </citation>
    <scope>NUCLEOTIDE SEQUENCE [LARGE SCALE GENOMIC DNA]</scope>
    <source>
        <strain evidence="2 3">DSM 15867</strain>
    </source>
</reference>
<dbReference type="EMBL" id="JACHNY010000001">
    <property type="protein sequence ID" value="MBB4615951.1"/>
    <property type="molecule type" value="Genomic_DNA"/>
</dbReference>
<evidence type="ECO:0008006" key="4">
    <source>
        <dbReference type="Google" id="ProtNLM"/>
    </source>
</evidence>
<sequence>MLRTGRATAKRVAVLLGCTIWTVTAATPASASTQGTLGATSTGSISISVSVANRAQITGLSDVTFTNIDPATAASAAQNNCVWSNTATRGYSITATGSGTSGAFTLANGASTVPYSVQWSQTSGQSTGTALTPGTALTGLATTAANSTCSTSPSTTSSLIVTISAPSLQSMVSATTYTGSLTLLVTPQ</sequence>
<evidence type="ECO:0000313" key="2">
    <source>
        <dbReference type="EMBL" id="MBB4615951.1"/>
    </source>
</evidence>
<keyword evidence="3" id="KW-1185">Reference proteome</keyword>
<evidence type="ECO:0000313" key="3">
    <source>
        <dbReference type="Proteomes" id="UP000574769"/>
    </source>
</evidence>
<protein>
    <recommendedName>
        <fullName evidence="4">Spore coat protein U domain-containing protein</fullName>
    </recommendedName>
</protein>
<name>A0A7W7AFE6_9SPHN</name>
<feature type="signal peptide" evidence="1">
    <location>
        <begin position="1"/>
        <end position="25"/>
    </location>
</feature>
<keyword evidence="1" id="KW-0732">Signal</keyword>
<gene>
    <name evidence="2" type="ORF">GGQ96_000057</name>
</gene>
<dbReference type="AlphaFoldDB" id="A0A7W7AFE6"/>
<dbReference type="RefSeq" id="WP_184110474.1">
    <property type="nucleotide sequence ID" value="NZ_JACHNY010000001.1"/>
</dbReference>
<dbReference type="Proteomes" id="UP000574769">
    <property type="component" value="Unassembled WGS sequence"/>
</dbReference>
<proteinExistence type="predicted"/>